<proteinExistence type="predicted"/>
<dbReference type="Proteomes" id="UP000255207">
    <property type="component" value="Unassembled WGS sequence"/>
</dbReference>
<accession>A0A370LB68</accession>
<reference evidence="7" key="1">
    <citation type="submission" date="2018-07" db="EMBL/GenBank/DDBJ databases">
        <authorList>
            <person name="Safronova V.I."/>
            <person name="Chirak E.R."/>
            <person name="Sazanova A.L."/>
        </authorList>
    </citation>
    <scope>NUCLEOTIDE SEQUENCE [LARGE SCALE GENOMIC DNA]</scope>
    <source>
        <strain evidence="7">RCAM04685</strain>
    </source>
</reference>
<evidence type="ECO:0000256" key="3">
    <source>
        <dbReference type="ARBA" id="ARBA00023004"/>
    </source>
</evidence>
<keyword evidence="3 4" id="KW-0408">Iron</keyword>
<dbReference type="EMBL" id="QQTP01000001">
    <property type="protein sequence ID" value="RDJ29214.1"/>
    <property type="molecule type" value="Genomic_DNA"/>
</dbReference>
<keyword evidence="1 4" id="KW-0349">Heme</keyword>
<dbReference type="GO" id="GO:0009055">
    <property type="term" value="F:electron transfer activity"/>
    <property type="evidence" value="ECO:0007669"/>
    <property type="project" value="InterPro"/>
</dbReference>
<evidence type="ECO:0000313" key="7">
    <source>
        <dbReference type="Proteomes" id="UP000255207"/>
    </source>
</evidence>
<evidence type="ECO:0000256" key="1">
    <source>
        <dbReference type="ARBA" id="ARBA00022617"/>
    </source>
</evidence>
<evidence type="ECO:0000256" key="4">
    <source>
        <dbReference type="PROSITE-ProRule" id="PRU00433"/>
    </source>
</evidence>
<organism evidence="6 7">
    <name type="scientific">Bosea caraganae</name>
    <dbReference type="NCBI Taxonomy" id="2763117"/>
    <lineage>
        <taxon>Bacteria</taxon>
        <taxon>Pseudomonadati</taxon>
        <taxon>Pseudomonadota</taxon>
        <taxon>Alphaproteobacteria</taxon>
        <taxon>Hyphomicrobiales</taxon>
        <taxon>Boseaceae</taxon>
        <taxon>Bosea</taxon>
    </lineage>
</organism>
<dbReference type="PANTHER" id="PTHR35008:SF8">
    <property type="entry name" value="ALCOHOL DEHYDROGENASE CYTOCHROME C SUBUNIT"/>
    <property type="match status" value="1"/>
</dbReference>
<dbReference type="AlphaFoldDB" id="A0A370LB68"/>
<dbReference type="RefSeq" id="WP_114827331.1">
    <property type="nucleotide sequence ID" value="NZ_QQTO01000019.1"/>
</dbReference>
<dbReference type="PROSITE" id="PS51007">
    <property type="entry name" value="CYTC"/>
    <property type="match status" value="2"/>
</dbReference>
<protein>
    <submittedName>
        <fullName evidence="6">Alkylated DNA repair protein</fullName>
    </submittedName>
</protein>
<feature type="domain" description="Cytochrome c" evidence="5">
    <location>
        <begin position="40"/>
        <end position="146"/>
    </location>
</feature>
<dbReference type="SUPFAM" id="SSF46626">
    <property type="entry name" value="Cytochrome c"/>
    <property type="match status" value="2"/>
</dbReference>
<dbReference type="InterPro" id="IPR036909">
    <property type="entry name" value="Cyt_c-like_dom_sf"/>
</dbReference>
<name>A0A370LB68_9HYPH</name>
<keyword evidence="2 4" id="KW-0479">Metal-binding</keyword>
<gene>
    <name evidence="6" type="ORF">DWE98_01155</name>
</gene>
<dbReference type="InterPro" id="IPR009056">
    <property type="entry name" value="Cyt_c-like_dom"/>
</dbReference>
<feature type="domain" description="Cytochrome c" evidence="5">
    <location>
        <begin position="188"/>
        <end position="298"/>
    </location>
</feature>
<dbReference type="PANTHER" id="PTHR35008">
    <property type="entry name" value="BLL4482 PROTEIN-RELATED"/>
    <property type="match status" value="1"/>
</dbReference>
<keyword evidence="7" id="KW-1185">Reference proteome</keyword>
<evidence type="ECO:0000256" key="2">
    <source>
        <dbReference type="ARBA" id="ARBA00022723"/>
    </source>
</evidence>
<dbReference type="Gene3D" id="1.10.760.10">
    <property type="entry name" value="Cytochrome c-like domain"/>
    <property type="match status" value="2"/>
</dbReference>
<dbReference type="InterPro" id="IPR051459">
    <property type="entry name" value="Cytochrome_c-type_DH"/>
</dbReference>
<dbReference type="Pfam" id="PF00034">
    <property type="entry name" value="Cytochrom_C"/>
    <property type="match status" value="1"/>
</dbReference>
<dbReference type="GO" id="GO:0046872">
    <property type="term" value="F:metal ion binding"/>
    <property type="evidence" value="ECO:0007669"/>
    <property type="project" value="UniProtKB-KW"/>
</dbReference>
<sequence length="313" mass="33297">MRRLLITLLVFIVLGLAGFVVLTDPRVVSPAPVIGTLPAPDIENGKLLFNVGGCTSCHATPGQDDRLKLGGGFALASPFGTFHAPNISPHTRDGIGNWGVQDFVDAMATGTSPTGQHYYPAFPYTSYRLMPPKALADLFAYIRTLQPVEGTAPDHQLAFPFNIRRIVGGWKLLYFDGSPFKPDPGKSEEWNRGAYLVQGPGHCAECHSSRNKLGAIIQTTRFAGGPDPEGKGTVPNITQHEEDGIGKWSKAEIAEMLKTGLTPSFDSVGGAMAAVVRNTALLPDADRLAMAEFLKSLPAVASPAQPPKAPAGN</sequence>
<dbReference type="OrthoDB" id="9811281at2"/>
<comment type="caution">
    <text evidence="6">The sequence shown here is derived from an EMBL/GenBank/DDBJ whole genome shotgun (WGS) entry which is preliminary data.</text>
</comment>
<evidence type="ECO:0000313" key="6">
    <source>
        <dbReference type="EMBL" id="RDJ29214.1"/>
    </source>
</evidence>
<evidence type="ECO:0000259" key="5">
    <source>
        <dbReference type="PROSITE" id="PS51007"/>
    </source>
</evidence>
<dbReference type="GO" id="GO:0020037">
    <property type="term" value="F:heme binding"/>
    <property type="evidence" value="ECO:0007669"/>
    <property type="project" value="InterPro"/>
</dbReference>